<evidence type="ECO:0000313" key="2">
    <source>
        <dbReference type="Proteomes" id="UP001154265"/>
    </source>
</evidence>
<name>A0ABT6EY99_9SYNE</name>
<dbReference type="SUPFAM" id="SSF141571">
    <property type="entry name" value="Pentapeptide repeat-like"/>
    <property type="match status" value="1"/>
</dbReference>
<dbReference type="RefSeq" id="WP_277866678.1">
    <property type="nucleotide sequence ID" value="NZ_JAKKUT010000002.1"/>
</dbReference>
<accession>A0ABT6EY99</accession>
<dbReference type="PANTHER" id="PTHR14136:SF17">
    <property type="entry name" value="BTB_POZ DOMAIN-CONTAINING PROTEIN KCTD9"/>
    <property type="match status" value="1"/>
</dbReference>
<organism evidence="1 2">
    <name type="scientific">Candidatus Synechococcus calcipolaris G9</name>
    <dbReference type="NCBI Taxonomy" id="1497997"/>
    <lineage>
        <taxon>Bacteria</taxon>
        <taxon>Bacillati</taxon>
        <taxon>Cyanobacteriota</taxon>
        <taxon>Cyanophyceae</taxon>
        <taxon>Synechococcales</taxon>
        <taxon>Synechococcaceae</taxon>
        <taxon>Synechococcus</taxon>
    </lineage>
</organism>
<comment type="caution">
    <text evidence="1">The sequence shown here is derived from an EMBL/GenBank/DDBJ whole genome shotgun (WGS) entry which is preliminary data.</text>
</comment>
<dbReference type="Pfam" id="PF00805">
    <property type="entry name" value="Pentapeptide"/>
    <property type="match status" value="2"/>
</dbReference>
<dbReference type="Proteomes" id="UP001154265">
    <property type="component" value="Unassembled WGS sequence"/>
</dbReference>
<reference evidence="1" key="2">
    <citation type="submission" date="2022-01" db="EMBL/GenBank/DDBJ databases">
        <authorList>
            <person name="Zivanovic Y."/>
            <person name="Moreira D."/>
            <person name="Lopez-Garcia P."/>
        </authorList>
    </citation>
    <scope>NUCLEOTIDE SEQUENCE</scope>
    <source>
        <strain evidence="1">G9</strain>
    </source>
</reference>
<protein>
    <submittedName>
        <fullName evidence="1">Pentapeptide repeat-containing protein</fullName>
    </submittedName>
</protein>
<evidence type="ECO:0000313" key="1">
    <source>
        <dbReference type="EMBL" id="MDG2990781.1"/>
    </source>
</evidence>
<proteinExistence type="predicted"/>
<dbReference type="InterPro" id="IPR001646">
    <property type="entry name" value="5peptide_repeat"/>
</dbReference>
<dbReference type="InterPro" id="IPR051082">
    <property type="entry name" value="Pentapeptide-BTB/POZ_domain"/>
</dbReference>
<dbReference type="Gene3D" id="2.160.20.80">
    <property type="entry name" value="E3 ubiquitin-protein ligase SopA"/>
    <property type="match status" value="1"/>
</dbReference>
<gene>
    <name evidence="1" type="ORF">L3556_07535</name>
</gene>
<keyword evidence="2" id="KW-1185">Reference proteome</keyword>
<sequence length="164" mass="17275">MHSHNLLRNYVIILLMAAIPLPVLAERDTLPIMINGCVIKPNTDCRGLGNSLKYANLSGVDLSGANLSGLNLHGASLRNANLRGANLQRVELDMASLAKADLTGADLTDAYFALSDVAGANFQAAILTNVDLRGANGARTAILDGARLCNTTLPDGTIRNDHCP</sequence>
<dbReference type="EMBL" id="JAKKUT010000002">
    <property type="protein sequence ID" value="MDG2990781.1"/>
    <property type="molecule type" value="Genomic_DNA"/>
</dbReference>
<reference evidence="1" key="1">
    <citation type="journal article" date="2022" name="Genome Biol. Evol.">
        <title>A New Gene Family Diagnostic for Intracellular Biomineralization of Amorphous Ca Carbonates by Cyanobacteria.</title>
        <authorList>
            <person name="Benzerara K."/>
            <person name="Duprat E."/>
            <person name="Bitard-Feildel T."/>
            <person name="Caumes G."/>
            <person name="Cassier-Chauvat C."/>
            <person name="Chauvat F."/>
            <person name="Dezi M."/>
            <person name="Diop S.I."/>
            <person name="Gaschignard G."/>
            <person name="Gorgen S."/>
            <person name="Gugger M."/>
            <person name="Lopez-Garcia P."/>
            <person name="Millet M."/>
            <person name="Skouri-Panet F."/>
            <person name="Moreira D."/>
            <person name="Callebaut I."/>
        </authorList>
    </citation>
    <scope>NUCLEOTIDE SEQUENCE</scope>
    <source>
        <strain evidence="1">G9</strain>
    </source>
</reference>
<dbReference type="PANTHER" id="PTHR14136">
    <property type="entry name" value="BTB_POZ DOMAIN-CONTAINING PROTEIN KCTD9"/>
    <property type="match status" value="1"/>
</dbReference>